<accession>D8PTW1</accession>
<dbReference type="OMA" id="FERSFHV"/>
<gene>
    <name evidence="2" type="ORF">SCHCODRAFT_232007</name>
</gene>
<dbReference type="InParanoid" id="D8PTW1"/>
<dbReference type="AlphaFoldDB" id="D8PTW1"/>
<dbReference type="VEuPathDB" id="FungiDB:SCHCODRAFT_01086750"/>
<feature type="domain" description="ABC transporter" evidence="1">
    <location>
        <begin position="436"/>
        <end position="527"/>
    </location>
</feature>
<evidence type="ECO:0000259" key="1">
    <source>
        <dbReference type="Pfam" id="PF00005"/>
    </source>
</evidence>
<dbReference type="GO" id="GO:0042626">
    <property type="term" value="F:ATPase-coupled transmembrane transporter activity"/>
    <property type="evidence" value="ECO:0007669"/>
    <property type="project" value="TreeGrafter"/>
</dbReference>
<reference evidence="2 3" key="1">
    <citation type="journal article" date="2010" name="Nat. Biotechnol.">
        <title>Genome sequence of the model mushroom Schizophyllum commune.</title>
        <authorList>
            <person name="Ohm R.A."/>
            <person name="de Jong J.F."/>
            <person name="Lugones L.G."/>
            <person name="Aerts A."/>
            <person name="Kothe E."/>
            <person name="Stajich J.E."/>
            <person name="de Vries R.P."/>
            <person name="Record E."/>
            <person name="Levasseur A."/>
            <person name="Baker S.E."/>
            <person name="Bartholomew K.A."/>
            <person name="Coutinho P.M."/>
            <person name="Erdmann S."/>
            <person name="Fowler T.J."/>
            <person name="Gathman A.C."/>
            <person name="Lombard V."/>
            <person name="Henrissat B."/>
            <person name="Knabe N."/>
            <person name="Kuees U."/>
            <person name="Lilly W.W."/>
            <person name="Lindquist E."/>
            <person name="Lucas S."/>
            <person name="Magnuson J.K."/>
            <person name="Piumi F."/>
            <person name="Raudaskoski M."/>
            <person name="Salamov A."/>
            <person name="Schmutz J."/>
            <person name="Schwarze F.W.M.R."/>
            <person name="vanKuyk P.A."/>
            <person name="Horton J.S."/>
            <person name="Grigoriev I.V."/>
            <person name="Woesten H.A.B."/>
        </authorList>
    </citation>
    <scope>NUCLEOTIDE SEQUENCE [LARGE SCALE GENOMIC DNA]</scope>
    <source>
        <strain evidence="3">H4-8 / FGSC 9210</strain>
    </source>
</reference>
<dbReference type="HOGENOM" id="CLU_473399_0_0_1"/>
<name>D8PTW1_SCHCM</name>
<dbReference type="EMBL" id="GL377303">
    <property type="protein sequence ID" value="EFJ00655.1"/>
    <property type="molecule type" value="Genomic_DNA"/>
</dbReference>
<dbReference type="GO" id="GO:0016887">
    <property type="term" value="F:ATP hydrolysis activity"/>
    <property type="evidence" value="ECO:0007669"/>
    <property type="project" value="InterPro"/>
</dbReference>
<proteinExistence type="predicted"/>
<dbReference type="Pfam" id="PF00005">
    <property type="entry name" value="ABC_tran"/>
    <property type="match status" value="1"/>
</dbReference>
<sequence>MSSNPSPAIPDDVNFTTWGIFRIAYGKTPSVAVLKRVTRLRRAWHNLRPVAMRLVKETYGSSPGALIVYLCSQGAISLFPAGSLCLLDGVLLEVTKAIEAGGLSGNGIRAVVAYLFSWFLLSMLAFVAERISQDVGLLLQARSNADYFPRLARALSGLTMDDREGHLRRTPLLCDSSLDFCKSPLWALLDEAVNSVKCLLEIAFLLVAISTVAVRHERLEVATVYGFALPPNFLNGAGYTFWAEDPDYQRLAALHQMLFDVKYSRSIFMNGISTAVVEEYTLIYERLRDTKADALYLALGRPSASWLWEMPCALLGRSSIVCLLLSSASYSEFAVQIMVAAVAIPVVEPANAVSLAVYVPYMLNFVMGALDRYAQLRRLSDILDEATMTYATLDTVHSPPPSIGLRTSHPHTEGVHIELRDVVATSSDGDPCTSRAISMNIKPGQAVVLNGSVDSKKDAMLDLITGLKPPTSGSIVFDGRILTDYGARQLQRSTVYLPRRDVVYPLSTRENILFGASPGSEGDVLAREAASLAGVSALLEQSKVLDVPPLIGQSMSFNGRRFASWIFTPRVQVRRL</sequence>
<keyword evidence="3" id="KW-1185">Reference proteome</keyword>
<dbReference type="PANTHER" id="PTHR24221">
    <property type="entry name" value="ATP-BINDING CASSETTE SUB-FAMILY B"/>
    <property type="match status" value="1"/>
</dbReference>
<protein>
    <recommendedName>
        <fullName evidence="1">ABC transporter domain-containing protein</fullName>
    </recommendedName>
</protein>
<dbReference type="InterPro" id="IPR039421">
    <property type="entry name" value="Type_1_exporter"/>
</dbReference>
<dbReference type="Gene3D" id="3.40.50.300">
    <property type="entry name" value="P-loop containing nucleotide triphosphate hydrolases"/>
    <property type="match status" value="1"/>
</dbReference>
<dbReference type="InterPro" id="IPR003439">
    <property type="entry name" value="ABC_transporter-like_ATP-bd"/>
</dbReference>
<evidence type="ECO:0000313" key="3">
    <source>
        <dbReference type="Proteomes" id="UP000007431"/>
    </source>
</evidence>
<dbReference type="Proteomes" id="UP000007431">
    <property type="component" value="Unassembled WGS sequence"/>
</dbReference>
<dbReference type="InterPro" id="IPR027417">
    <property type="entry name" value="P-loop_NTPase"/>
</dbReference>
<dbReference type="PANTHER" id="PTHR24221:SF654">
    <property type="entry name" value="ATP-BINDING CASSETTE SUB-FAMILY B MEMBER 6"/>
    <property type="match status" value="1"/>
</dbReference>
<dbReference type="SUPFAM" id="SSF52540">
    <property type="entry name" value="P-loop containing nucleoside triphosphate hydrolases"/>
    <property type="match status" value="1"/>
</dbReference>
<organism evidence="3">
    <name type="scientific">Schizophyllum commune (strain H4-8 / FGSC 9210)</name>
    <name type="common">Split gill fungus</name>
    <dbReference type="NCBI Taxonomy" id="578458"/>
    <lineage>
        <taxon>Eukaryota</taxon>
        <taxon>Fungi</taxon>
        <taxon>Dikarya</taxon>
        <taxon>Basidiomycota</taxon>
        <taxon>Agaricomycotina</taxon>
        <taxon>Agaricomycetes</taxon>
        <taxon>Agaricomycetidae</taxon>
        <taxon>Agaricales</taxon>
        <taxon>Schizophyllaceae</taxon>
        <taxon>Schizophyllum</taxon>
    </lineage>
</organism>
<dbReference type="GO" id="GO:0005524">
    <property type="term" value="F:ATP binding"/>
    <property type="evidence" value="ECO:0007669"/>
    <property type="project" value="InterPro"/>
</dbReference>
<evidence type="ECO:0000313" key="2">
    <source>
        <dbReference type="EMBL" id="EFJ00655.1"/>
    </source>
</evidence>